<organism evidence="2 3">
    <name type="scientific">Balaenoptera musculus</name>
    <name type="common">Blue whale</name>
    <dbReference type="NCBI Taxonomy" id="9771"/>
    <lineage>
        <taxon>Eukaryota</taxon>
        <taxon>Metazoa</taxon>
        <taxon>Chordata</taxon>
        <taxon>Craniata</taxon>
        <taxon>Vertebrata</taxon>
        <taxon>Euteleostomi</taxon>
        <taxon>Mammalia</taxon>
        <taxon>Eutheria</taxon>
        <taxon>Laurasiatheria</taxon>
        <taxon>Artiodactyla</taxon>
        <taxon>Whippomorpha</taxon>
        <taxon>Cetacea</taxon>
        <taxon>Mysticeti</taxon>
        <taxon>Balaenopteridae</taxon>
        <taxon>Balaenoptera</taxon>
    </lineage>
</organism>
<feature type="region of interest" description="Disordered" evidence="1">
    <location>
        <begin position="407"/>
        <end position="487"/>
    </location>
</feature>
<dbReference type="OrthoDB" id="10553918at2759"/>
<proteinExistence type="predicted"/>
<dbReference type="GeneID" id="118895368"/>
<evidence type="ECO:0000313" key="3">
    <source>
        <dbReference type="RefSeq" id="XP_036708168.1"/>
    </source>
</evidence>
<dbReference type="AlphaFoldDB" id="A0A8B8XEQ6"/>
<feature type="compositionally biased region" description="Low complexity" evidence="1">
    <location>
        <begin position="131"/>
        <end position="155"/>
    </location>
</feature>
<accession>A0A8B8XEQ6</accession>
<protein>
    <submittedName>
        <fullName evidence="3">Collagen alpha-1(I) chain-like</fullName>
    </submittedName>
</protein>
<evidence type="ECO:0000256" key="1">
    <source>
        <dbReference type="SAM" id="MobiDB-lite"/>
    </source>
</evidence>
<feature type="compositionally biased region" description="Pro residues" evidence="1">
    <location>
        <begin position="296"/>
        <end position="307"/>
    </location>
</feature>
<reference evidence="3" key="1">
    <citation type="submission" date="2025-08" db="UniProtKB">
        <authorList>
            <consortium name="RefSeq"/>
        </authorList>
    </citation>
    <scope>IDENTIFICATION</scope>
    <source>
        <tissue evidence="3">Epidermis and Blubber</tissue>
    </source>
</reference>
<feature type="region of interest" description="Disordered" evidence="1">
    <location>
        <begin position="64"/>
        <end position="270"/>
    </location>
</feature>
<keyword evidence="2" id="KW-1185">Reference proteome</keyword>
<dbReference type="Proteomes" id="UP000694857">
    <property type="component" value="Chromosome 5"/>
</dbReference>
<dbReference type="KEGG" id="bmus:118895368"/>
<gene>
    <name evidence="3" type="primary">LOC118895368</name>
</gene>
<name>A0A8B8XEQ6_BALMU</name>
<dbReference type="RefSeq" id="XP_036708168.1">
    <property type="nucleotide sequence ID" value="XM_036852273.1"/>
</dbReference>
<evidence type="ECO:0000313" key="2">
    <source>
        <dbReference type="Proteomes" id="UP000694857"/>
    </source>
</evidence>
<feature type="region of interest" description="Disordered" evidence="1">
    <location>
        <begin position="287"/>
        <end position="395"/>
    </location>
</feature>
<feature type="compositionally biased region" description="Pro residues" evidence="1">
    <location>
        <begin position="635"/>
        <end position="644"/>
    </location>
</feature>
<feature type="compositionally biased region" description="Low complexity" evidence="1">
    <location>
        <begin position="380"/>
        <end position="389"/>
    </location>
</feature>
<sequence length="654" mass="65341">MGQAPGSGKVPAKRSLWAPGVCEAGIRLLPQGWGRAALKEPAFEKRGQAQGRLEVTGSAASLVEPWATGAGTHLKDGKAPRRRTAPAGGRLSAQPGPGRGHLGPSARPAGPGKELRAGAPVTFLGLGPGRGRAVSGRARSGRPGPCGAPGTAAAAEGHREEGASHVGAPRPPPASERDEVGGAAAAGRAPAGGGDRRGGAAPPLPSETLPPGRIRGGSRGASSRASAHDPGPPLSPEAQILPPATATPSRADGYVRSASERSPFPSSRCRGELGVAALVAIPLSADARGKGFPGAAAPPPPRPPPPRGLRDFLCGVNRAAGRPGSLQGPTVRIGGPQGPQPAGVRRGGDGGGQGHRHSAAALASEGPAGRGGGSHPRTHGAAASPDAGAVGAGRGSVHSSCQLALGKEVQGGRSRPHEHPEEDLGSGDQCPSLQPAREAGAERETSITARKAKPRAPVSVSGLKTQEGVGVEEAPDPSTPPHGERVLERGSCDFQSCLEKGATTRGCGSHAPLSFLAAAWSHHPPLCAKLCHHPHPTPEASSTPHGLPGPASGTFHRTLRQRPGSGPGQRAVGLGRKPAASSSAHPERSACSPGGERRPGAGPASPGHVHHLGGANELMQDGDPSSTAESKPLLSPSPPGPPPARGLSWRRGGR</sequence>
<feature type="region of interest" description="Disordered" evidence="1">
    <location>
        <begin position="536"/>
        <end position="654"/>
    </location>
</feature>